<dbReference type="EMBL" id="JAEKJA010000012">
    <property type="protein sequence ID" value="MBJ3777112.1"/>
    <property type="molecule type" value="Genomic_DNA"/>
</dbReference>
<comment type="caution">
    <text evidence="1">The sequence shown here is derived from an EMBL/GenBank/DDBJ whole genome shotgun (WGS) entry which is preliminary data.</text>
</comment>
<dbReference type="RefSeq" id="WP_198883009.1">
    <property type="nucleotide sequence ID" value="NZ_JAEKJA010000012.1"/>
</dbReference>
<dbReference type="SUPFAM" id="SSF51621">
    <property type="entry name" value="Phosphoenolpyruvate/pyruvate domain"/>
    <property type="match status" value="1"/>
</dbReference>
<organism evidence="1 2">
    <name type="scientific">Acuticoccus mangrovi</name>
    <dbReference type="NCBI Taxonomy" id="2796142"/>
    <lineage>
        <taxon>Bacteria</taxon>
        <taxon>Pseudomonadati</taxon>
        <taxon>Pseudomonadota</taxon>
        <taxon>Alphaproteobacteria</taxon>
        <taxon>Hyphomicrobiales</taxon>
        <taxon>Amorphaceae</taxon>
        <taxon>Acuticoccus</taxon>
    </lineage>
</organism>
<dbReference type="PANTHER" id="PTHR42905">
    <property type="entry name" value="PHOSPHOENOLPYRUVATE CARBOXYLASE"/>
    <property type="match status" value="1"/>
</dbReference>
<dbReference type="InterPro" id="IPR039556">
    <property type="entry name" value="ICL/PEPM"/>
</dbReference>
<keyword evidence="1" id="KW-0456">Lyase</keyword>
<sequence>MRALLAQDALLRAPGIIDPLAGKLVEANGFSAAYVTGGGISRSLGFPDVGLLSMTEVVDRVRLMAEAVSIPLIVDIDTGFGNALNLMRAIRLFEDAGAAAVHIEDQVTPKKCGHYNGKQIISTEEMTLKIEAALSARNDPDFLIIARTDARAVEGFDAAIKRANAYVEAGAEMIFFEAPTSKDEIRIAAKEIEAPLLINMFGGGKTPSVPIKELEDYGCKVVIFPSHLQRAAVRAMQRALDILKVEELADGEDDTLMVSFPEREELVGLKGHMALEKRYLTIPDPVLP</sequence>
<proteinExistence type="predicted"/>
<gene>
    <name evidence="1" type="ORF">JCR33_15500</name>
</gene>
<evidence type="ECO:0000313" key="1">
    <source>
        <dbReference type="EMBL" id="MBJ3777112.1"/>
    </source>
</evidence>
<protein>
    <submittedName>
        <fullName evidence="1">Isocitrate lyase/phosphoenolpyruvate mutase family protein</fullName>
    </submittedName>
</protein>
<dbReference type="Pfam" id="PF13714">
    <property type="entry name" value="PEP_mutase"/>
    <property type="match status" value="1"/>
</dbReference>
<dbReference type="AlphaFoldDB" id="A0A934IRW6"/>
<dbReference type="InterPro" id="IPR040442">
    <property type="entry name" value="Pyrv_kinase-like_dom_sf"/>
</dbReference>
<reference evidence="1" key="1">
    <citation type="submission" date="2020-12" db="EMBL/GenBank/DDBJ databases">
        <title>Bacterial taxonomy.</title>
        <authorList>
            <person name="Pan X."/>
        </authorList>
    </citation>
    <scope>NUCLEOTIDE SEQUENCE</scope>
    <source>
        <strain evidence="1">B2012</strain>
    </source>
</reference>
<dbReference type="Gene3D" id="3.20.20.60">
    <property type="entry name" value="Phosphoenolpyruvate-binding domains"/>
    <property type="match status" value="1"/>
</dbReference>
<dbReference type="GO" id="GO:0016833">
    <property type="term" value="F:oxo-acid-lyase activity"/>
    <property type="evidence" value="ECO:0007669"/>
    <property type="project" value="UniProtKB-ARBA"/>
</dbReference>
<name>A0A934IRW6_9HYPH</name>
<keyword evidence="2" id="KW-1185">Reference proteome</keyword>
<evidence type="ECO:0000313" key="2">
    <source>
        <dbReference type="Proteomes" id="UP000609531"/>
    </source>
</evidence>
<dbReference type="CDD" id="cd00377">
    <property type="entry name" value="ICL_PEPM"/>
    <property type="match status" value="1"/>
</dbReference>
<accession>A0A934IRW6</accession>
<dbReference type="PANTHER" id="PTHR42905:SF5">
    <property type="entry name" value="CARBOXYVINYL-CARBOXYPHOSPHONATE PHOSPHORYLMUTASE, CHLOROPLASTIC"/>
    <property type="match status" value="1"/>
</dbReference>
<dbReference type="InterPro" id="IPR015813">
    <property type="entry name" value="Pyrv/PenolPyrv_kinase-like_dom"/>
</dbReference>
<dbReference type="Proteomes" id="UP000609531">
    <property type="component" value="Unassembled WGS sequence"/>
</dbReference>